<feature type="domain" description="D-isomer specific 2-hydroxyacid dehydrogenase NAD-binding" evidence="7">
    <location>
        <begin position="112"/>
        <end position="254"/>
    </location>
</feature>
<evidence type="ECO:0000256" key="1">
    <source>
        <dbReference type="ARBA" id="ARBA00022490"/>
    </source>
</evidence>
<evidence type="ECO:0000259" key="6">
    <source>
        <dbReference type="Pfam" id="PF00389"/>
    </source>
</evidence>
<comment type="pathway">
    <text evidence="5">Cofactor biosynthesis; pyridoxine 5'-phosphate biosynthesis; pyridoxine 5'-phosphate from D-erythrose 4-phosphate: step 2/5.</text>
</comment>
<protein>
    <recommendedName>
        <fullName evidence="5">Erythronate-4-phosphate dehydrogenase</fullName>
        <ecNumber evidence="5">1.1.1.290</ecNumber>
    </recommendedName>
</protein>
<feature type="domain" description="Erythronate-4-phosphate dehydrogenase dimerisation" evidence="8">
    <location>
        <begin position="305"/>
        <end position="374"/>
    </location>
</feature>
<proteinExistence type="inferred from homology"/>
<dbReference type="CDD" id="cd12158">
    <property type="entry name" value="ErythrP_dh"/>
    <property type="match status" value="1"/>
</dbReference>
<dbReference type="Pfam" id="PF11890">
    <property type="entry name" value="DUF3410"/>
    <property type="match status" value="1"/>
</dbReference>
<dbReference type="InterPro" id="IPR024531">
    <property type="entry name" value="Erythronate-4-P_DHase_dimer"/>
</dbReference>
<keyword evidence="2 5" id="KW-0560">Oxidoreductase</keyword>
<feature type="active site" evidence="5">
    <location>
        <position position="235"/>
    </location>
</feature>
<comment type="function">
    <text evidence="5">Catalyzes the oxidation of erythronate-4-phosphate to 3-hydroxy-2-oxo-4-phosphonooxybutanoate.</text>
</comment>
<comment type="caution">
    <text evidence="9">The sequence shown here is derived from an EMBL/GenBank/DDBJ whole genome shotgun (WGS) entry which is preliminary data.</text>
</comment>
<keyword evidence="3 5" id="KW-0520">NAD</keyword>
<comment type="similarity">
    <text evidence="5">Belongs to the D-isomer specific 2-hydroxyacid dehydrogenase family. PdxB subfamily.</text>
</comment>
<feature type="active site" description="Proton donor" evidence="5">
    <location>
        <position position="252"/>
    </location>
</feature>
<evidence type="ECO:0000256" key="2">
    <source>
        <dbReference type="ARBA" id="ARBA00023002"/>
    </source>
</evidence>
<comment type="catalytic activity">
    <reaction evidence="5">
        <text>4-phospho-D-erythronate + NAD(+) = (R)-3-hydroxy-2-oxo-4-phosphooxybutanoate + NADH + H(+)</text>
        <dbReference type="Rhea" id="RHEA:18829"/>
        <dbReference type="ChEBI" id="CHEBI:15378"/>
        <dbReference type="ChEBI" id="CHEBI:57540"/>
        <dbReference type="ChEBI" id="CHEBI:57945"/>
        <dbReference type="ChEBI" id="CHEBI:58538"/>
        <dbReference type="ChEBI" id="CHEBI:58766"/>
        <dbReference type="EC" id="1.1.1.290"/>
    </reaction>
</comment>
<comment type="subcellular location">
    <subcellularLocation>
        <location evidence="5">Cytoplasm</location>
    </subcellularLocation>
</comment>
<dbReference type="GO" id="GO:0033711">
    <property type="term" value="F:4-phosphoerythronate dehydrogenase activity"/>
    <property type="evidence" value="ECO:0007669"/>
    <property type="project" value="UniProtKB-EC"/>
</dbReference>
<dbReference type="EC" id="1.1.1.290" evidence="5"/>
<dbReference type="Proteomes" id="UP001595478">
    <property type="component" value="Unassembled WGS sequence"/>
</dbReference>
<evidence type="ECO:0000259" key="8">
    <source>
        <dbReference type="Pfam" id="PF11890"/>
    </source>
</evidence>
<dbReference type="PANTHER" id="PTHR42938">
    <property type="entry name" value="FORMATE DEHYDROGENASE 1"/>
    <property type="match status" value="1"/>
</dbReference>
<dbReference type="SUPFAM" id="SSF52283">
    <property type="entry name" value="Formate/glycerate dehydrogenase catalytic domain-like"/>
    <property type="match status" value="1"/>
</dbReference>
<feature type="binding site" evidence="5">
    <location>
        <position position="45"/>
    </location>
    <ligand>
        <name>substrate</name>
    </ligand>
</feature>
<dbReference type="RefSeq" id="WP_376918656.1">
    <property type="nucleotide sequence ID" value="NZ_JBHRSW010000005.1"/>
</dbReference>
<evidence type="ECO:0000256" key="5">
    <source>
        <dbReference type="HAMAP-Rule" id="MF_01825"/>
    </source>
</evidence>
<sequence>MKILYDSVMPYAEAFFGHIGICEPFELGKISSEALANADVLLTRSTTKVDASLLECGNNLKFVGTATAGINHFDTAALDDKNITWTSAAGCNARAVAEYVLAALLYLAEQDGFLLKNKQIAIVGVGAVGKQVADIATALGMQVVLYDPPRAAIDANFSSSIFEEVLQADIISLHAPLTHNGQYPTKHMFNSDVLNSMQSSQYIVSASRGELIDTQALLDMNDDCPQLVMDCWENEPYISTDLMSRCRLATAHIAGHSLEGKARGTSILYDKLCAFLGVEKQHSLAEFLPQMDHSHELTACTQSFAHQNLNQTSLSSLVKCFYDIENDDSFFRQHMAKSESITPIRKNYPIRREFDAVDISVDDAADKLTLSSLGFSVS</sequence>
<evidence type="ECO:0000256" key="3">
    <source>
        <dbReference type="ARBA" id="ARBA00023027"/>
    </source>
</evidence>
<evidence type="ECO:0000259" key="7">
    <source>
        <dbReference type="Pfam" id="PF02826"/>
    </source>
</evidence>
<comment type="subunit">
    <text evidence="5">Homodimer.</text>
</comment>
<reference evidence="10" key="1">
    <citation type="journal article" date="2019" name="Int. J. Syst. Evol. Microbiol.">
        <title>The Global Catalogue of Microorganisms (GCM) 10K type strain sequencing project: providing services to taxonomists for standard genome sequencing and annotation.</title>
        <authorList>
            <consortium name="The Broad Institute Genomics Platform"/>
            <consortium name="The Broad Institute Genome Sequencing Center for Infectious Disease"/>
            <person name="Wu L."/>
            <person name="Ma J."/>
        </authorList>
    </citation>
    <scope>NUCLEOTIDE SEQUENCE [LARGE SCALE GENOMIC DNA]</scope>
    <source>
        <strain evidence="10">KCTC 52473</strain>
    </source>
</reference>
<evidence type="ECO:0000313" key="10">
    <source>
        <dbReference type="Proteomes" id="UP001595478"/>
    </source>
</evidence>
<keyword evidence="1 5" id="KW-0963">Cytoplasm</keyword>
<keyword evidence="10" id="KW-1185">Reference proteome</keyword>
<dbReference type="PANTHER" id="PTHR42938:SF9">
    <property type="entry name" value="FORMATE DEHYDROGENASE 1"/>
    <property type="match status" value="1"/>
</dbReference>
<gene>
    <name evidence="5" type="primary">pdxB</name>
    <name evidence="9" type="ORF">ACFOHL_02680</name>
</gene>
<feature type="binding site" evidence="5">
    <location>
        <position position="67"/>
    </location>
    <ligand>
        <name>substrate</name>
    </ligand>
</feature>
<dbReference type="PROSITE" id="PS00065">
    <property type="entry name" value="D_2_HYDROXYACID_DH_1"/>
    <property type="match status" value="1"/>
</dbReference>
<dbReference type="Pfam" id="PF02826">
    <property type="entry name" value="2-Hacid_dh_C"/>
    <property type="match status" value="1"/>
</dbReference>
<feature type="binding site" evidence="5">
    <location>
        <position position="147"/>
    </location>
    <ligand>
        <name>NAD(+)</name>
        <dbReference type="ChEBI" id="CHEBI:57540"/>
    </ligand>
</feature>
<dbReference type="Gene3D" id="3.40.50.720">
    <property type="entry name" value="NAD(P)-binding Rossmann-like Domain"/>
    <property type="match status" value="2"/>
</dbReference>
<dbReference type="InterPro" id="IPR006140">
    <property type="entry name" value="D-isomer_DH_NAD-bd"/>
</dbReference>
<dbReference type="EMBL" id="JBHRSW010000005">
    <property type="protein sequence ID" value="MFC3120517.1"/>
    <property type="molecule type" value="Genomic_DNA"/>
</dbReference>
<feature type="active site" evidence="5">
    <location>
        <position position="208"/>
    </location>
</feature>
<dbReference type="InterPro" id="IPR006139">
    <property type="entry name" value="D-isomer_2_OHA_DH_cat_dom"/>
</dbReference>
<dbReference type="InterPro" id="IPR038251">
    <property type="entry name" value="PdxB_dimer_sf"/>
</dbReference>
<comment type="caution">
    <text evidence="5">Lacks conserved residue(s) required for the propagation of feature annotation.</text>
</comment>
<evidence type="ECO:0000313" key="9">
    <source>
        <dbReference type="EMBL" id="MFC3120517.1"/>
    </source>
</evidence>
<name>A0ABV7FNU9_9ALTE</name>
<evidence type="ECO:0000256" key="4">
    <source>
        <dbReference type="ARBA" id="ARBA00023096"/>
    </source>
</evidence>
<dbReference type="InterPro" id="IPR036291">
    <property type="entry name" value="NAD(P)-bd_dom_sf"/>
</dbReference>
<feature type="domain" description="D-isomer specific 2-hydroxyacid dehydrogenase catalytic" evidence="6">
    <location>
        <begin position="4"/>
        <end position="276"/>
    </location>
</feature>
<dbReference type="HAMAP" id="MF_01825">
    <property type="entry name" value="PdxB"/>
    <property type="match status" value="1"/>
</dbReference>
<feature type="binding site" evidence="5">
    <location>
        <position position="230"/>
    </location>
    <ligand>
        <name>NAD(+)</name>
        <dbReference type="ChEBI" id="CHEBI:57540"/>
    </ligand>
</feature>
<dbReference type="InterPro" id="IPR020921">
    <property type="entry name" value="Erythronate-4-P_DHase"/>
</dbReference>
<dbReference type="Gene3D" id="3.30.1370.170">
    <property type="match status" value="1"/>
</dbReference>
<organism evidence="9 10">
    <name type="scientific">Agaribacter flavus</name>
    <dbReference type="NCBI Taxonomy" id="1902781"/>
    <lineage>
        <taxon>Bacteria</taxon>
        <taxon>Pseudomonadati</taxon>
        <taxon>Pseudomonadota</taxon>
        <taxon>Gammaproteobacteria</taxon>
        <taxon>Alteromonadales</taxon>
        <taxon>Alteromonadaceae</taxon>
        <taxon>Agaribacter</taxon>
    </lineage>
</organism>
<accession>A0ABV7FNU9</accession>
<dbReference type="Pfam" id="PF00389">
    <property type="entry name" value="2-Hacid_dh"/>
    <property type="match status" value="1"/>
</dbReference>
<dbReference type="InterPro" id="IPR029752">
    <property type="entry name" value="D-isomer_DH_CS1"/>
</dbReference>
<feature type="binding site" evidence="5">
    <location>
        <begin position="206"/>
        <end position="208"/>
    </location>
    <ligand>
        <name>NAD(+)</name>
        <dbReference type="ChEBI" id="CHEBI:57540"/>
    </ligand>
</feature>
<feature type="binding site" evidence="5">
    <location>
        <position position="255"/>
    </location>
    <ligand>
        <name>NAD(+)</name>
        <dbReference type="ChEBI" id="CHEBI:57540"/>
    </ligand>
</feature>
<dbReference type="SUPFAM" id="SSF51735">
    <property type="entry name" value="NAD(P)-binding Rossmann-fold domains"/>
    <property type="match status" value="1"/>
</dbReference>
<keyword evidence="4 5" id="KW-0664">Pyridoxine biosynthesis</keyword>